<dbReference type="OrthoDB" id="4498710at2"/>
<comment type="caution">
    <text evidence="1">The sequence shown here is derived from an EMBL/GenBank/DDBJ whole genome shotgun (WGS) entry which is preliminary data.</text>
</comment>
<organism evidence="1 2">
    <name type="scientific">Streptomyces nanshensis</name>
    <dbReference type="NCBI Taxonomy" id="518642"/>
    <lineage>
        <taxon>Bacteria</taxon>
        <taxon>Bacillati</taxon>
        <taxon>Actinomycetota</taxon>
        <taxon>Actinomycetes</taxon>
        <taxon>Kitasatosporales</taxon>
        <taxon>Streptomycetaceae</taxon>
        <taxon>Streptomyces</taxon>
    </lineage>
</organism>
<dbReference type="InterPro" id="IPR027417">
    <property type="entry name" value="P-loop_NTPase"/>
</dbReference>
<protein>
    <submittedName>
        <fullName evidence="1">Terminase</fullName>
    </submittedName>
</protein>
<dbReference type="RefSeq" id="WP_070203851.1">
    <property type="nucleotide sequence ID" value="NZ_LJGZ01000103.1"/>
</dbReference>
<dbReference type="Proteomes" id="UP000175971">
    <property type="component" value="Unassembled WGS sequence"/>
</dbReference>
<dbReference type="Gene3D" id="3.40.50.300">
    <property type="entry name" value="P-loop containing nucleotide triphosphate hydrolases"/>
    <property type="match status" value="1"/>
</dbReference>
<evidence type="ECO:0000313" key="1">
    <source>
        <dbReference type="EMBL" id="OEV16308.1"/>
    </source>
</evidence>
<dbReference type="PATRIC" id="fig|518642.7.peg.2656"/>
<dbReference type="Pfam" id="PF03237">
    <property type="entry name" value="Terminase_6N"/>
    <property type="match status" value="1"/>
</dbReference>
<dbReference type="EMBL" id="LJGZ01000103">
    <property type="protein sequence ID" value="OEV16308.1"/>
    <property type="molecule type" value="Genomic_DNA"/>
</dbReference>
<name>A0A1E7LJF2_9ACTN</name>
<dbReference type="NCBIfam" id="TIGR01547">
    <property type="entry name" value="phage_term_2"/>
    <property type="match status" value="1"/>
</dbReference>
<dbReference type="InterPro" id="IPR006437">
    <property type="entry name" value="Phage_terminase_lsu"/>
</dbReference>
<dbReference type="AlphaFoldDB" id="A0A1E7LJF2"/>
<accession>A0A1E7LJF2</accession>
<sequence length="416" mass="46699">MLDTLPLSRKQIRSVAESTTKISCWEGAIRSGKTIASLLKWLIFIAGAPTTGELVMIGKTSQTIHRNLFLPMQDPALFGEIAHHIHYTPGAPTATILGRVVHVIGANDAKSEPKIRGMTVCGAYVDEVTLVPQIFFEQLYGRMSVHGAQLFCTTNPDNPAHWFMRDWLAHVGKKPVRRFSFTIDDNPFLDPEYVADMKASHEGLFYRRFILGEWVAAEGAIYDSWDRERHIVTALPREGIHRWISLGVDYGTSNPFHAVLLGLGRDRRLYAAAEWRYEARQTKKQLTDAEYSQRMRDWLTDVPGIGPVRPQFVTVDPSAASFSAQLRRDRMTPTAAKNDVMDGIRTVSSLLASNRLLVHASCKDLITEIGGYSWDDQAALRGEERPIKVADHGVDALRYAIFTTRALWQRQLALAA</sequence>
<keyword evidence="2" id="KW-1185">Reference proteome</keyword>
<dbReference type="Gene3D" id="3.30.420.280">
    <property type="match status" value="1"/>
</dbReference>
<reference evidence="1 2" key="1">
    <citation type="journal article" date="2016" name="Front. Microbiol.">
        <title>Comparative Genomics Analysis of Streptomyces Species Reveals Their Adaptation to the Marine Environment and Their Diversity at the Genomic Level.</title>
        <authorList>
            <person name="Tian X."/>
            <person name="Zhang Z."/>
            <person name="Yang T."/>
            <person name="Chen M."/>
            <person name="Li J."/>
            <person name="Chen F."/>
            <person name="Yang J."/>
            <person name="Li W."/>
            <person name="Zhang B."/>
            <person name="Zhang Z."/>
            <person name="Wu J."/>
            <person name="Zhang C."/>
            <person name="Long L."/>
            <person name="Xiao J."/>
        </authorList>
    </citation>
    <scope>NUCLEOTIDE SEQUENCE [LARGE SCALE GENOMIC DNA]</scope>
    <source>
        <strain evidence="1 2">SCSIO M10372</strain>
    </source>
</reference>
<gene>
    <name evidence="1" type="ORF">AN221_32365</name>
</gene>
<proteinExistence type="predicted"/>
<evidence type="ECO:0000313" key="2">
    <source>
        <dbReference type="Proteomes" id="UP000175971"/>
    </source>
</evidence>